<dbReference type="AlphaFoldDB" id="A0AA35VW17"/>
<proteinExistence type="predicted"/>
<keyword evidence="3" id="KW-1185">Reference proteome</keyword>
<evidence type="ECO:0000313" key="2">
    <source>
        <dbReference type="EMBL" id="CAI7934897.1"/>
    </source>
</evidence>
<gene>
    <name evidence="2" type="ORF">PODLI_1B010864</name>
</gene>
<comment type="caution">
    <text evidence="2">The sequence shown here is derived from an EMBL/GenBank/DDBJ whole genome shotgun (WGS) entry which is preliminary data.</text>
</comment>
<feature type="region of interest" description="Disordered" evidence="1">
    <location>
        <begin position="1"/>
        <end position="68"/>
    </location>
</feature>
<evidence type="ECO:0000256" key="1">
    <source>
        <dbReference type="SAM" id="MobiDB-lite"/>
    </source>
</evidence>
<organism evidence="2 3">
    <name type="scientific">Podarcis lilfordi</name>
    <name type="common">Lilford's wall lizard</name>
    <dbReference type="NCBI Taxonomy" id="74358"/>
    <lineage>
        <taxon>Eukaryota</taxon>
        <taxon>Metazoa</taxon>
        <taxon>Chordata</taxon>
        <taxon>Craniata</taxon>
        <taxon>Vertebrata</taxon>
        <taxon>Euteleostomi</taxon>
        <taxon>Lepidosauria</taxon>
        <taxon>Squamata</taxon>
        <taxon>Bifurcata</taxon>
        <taxon>Unidentata</taxon>
        <taxon>Episquamata</taxon>
        <taxon>Laterata</taxon>
        <taxon>Lacertibaenia</taxon>
        <taxon>Lacertidae</taxon>
        <taxon>Podarcis</taxon>
    </lineage>
</organism>
<feature type="compositionally biased region" description="Basic and acidic residues" evidence="1">
    <location>
        <begin position="30"/>
        <end position="48"/>
    </location>
</feature>
<evidence type="ECO:0000313" key="3">
    <source>
        <dbReference type="Proteomes" id="UP001178461"/>
    </source>
</evidence>
<dbReference type="Proteomes" id="UP001178461">
    <property type="component" value="Unassembled WGS sequence"/>
</dbReference>
<protein>
    <submittedName>
        <fullName evidence="2">Uncharacterized protein</fullName>
    </submittedName>
</protein>
<sequence length="68" mass="7738">MGHTNWIPRFSAPPGECSEKKTAQRRRRDRSTDPHDRTTTAGEGEAKKSKLFLDQMQRSSALVQEGHE</sequence>
<reference evidence="2" key="1">
    <citation type="submission" date="2022-12" db="EMBL/GenBank/DDBJ databases">
        <authorList>
            <person name="Alioto T."/>
            <person name="Alioto T."/>
            <person name="Gomez Garrido J."/>
        </authorList>
    </citation>
    <scope>NUCLEOTIDE SEQUENCE</scope>
</reference>
<dbReference type="EMBL" id="CANTUW010000009">
    <property type="protein sequence ID" value="CAI7934897.1"/>
    <property type="molecule type" value="Genomic_DNA"/>
</dbReference>
<feature type="non-terminal residue" evidence="2">
    <location>
        <position position="68"/>
    </location>
</feature>
<name>A0AA35VW17_9SAUR</name>
<accession>A0AA35VW17</accession>